<dbReference type="Proteomes" id="UP000470404">
    <property type="component" value="Unassembled WGS sequence"/>
</dbReference>
<keyword evidence="3" id="KW-0808">Transferase</keyword>
<dbReference type="SUPFAM" id="SSF100950">
    <property type="entry name" value="NagB/RpiA/CoA transferase-like"/>
    <property type="match status" value="1"/>
</dbReference>
<evidence type="ECO:0000313" key="5">
    <source>
        <dbReference type="Proteomes" id="UP000470404"/>
    </source>
</evidence>
<proteinExistence type="inferred from homology"/>
<dbReference type="PANTHER" id="PTHR43293">
    <property type="entry name" value="ACETATE COA-TRANSFERASE YDIF"/>
    <property type="match status" value="1"/>
</dbReference>
<reference evidence="3 4" key="1">
    <citation type="submission" date="2016-10" db="EMBL/GenBank/DDBJ databases">
        <authorList>
            <person name="de Groot N.N."/>
        </authorList>
    </citation>
    <scope>NUCLEOTIDE SEQUENCE [LARGE SCALE GENOMIC DNA]</scope>
    <source>
        <strain evidence="3 4">DSM 44637</strain>
    </source>
</reference>
<dbReference type="AlphaFoldDB" id="A0A1I5LEH3"/>
<dbReference type="RefSeq" id="WP_067582304.1">
    <property type="nucleotide sequence ID" value="NZ_FOWC01000003.1"/>
</dbReference>
<name>A0A1I5LEH3_9PSEU</name>
<dbReference type="OrthoDB" id="3742129at2"/>
<comment type="similarity">
    <text evidence="1">Belongs to the 3-oxoacid CoA-transferase subunit B family.</text>
</comment>
<dbReference type="GO" id="GO:0008410">
    <property type="term" value="F:CoA-transferase activity"/>
    <property type="evidence" value="ECO:0007669"/>
    <property type="project" value="InterPro"/>
</dbReference>
<protein>
    <submittedName>
        <fullName evidence="2">CoA transferase subunit A</fullName>
    </submittedName>
    <submittedName>
        <fullName evidence="3">Glutaconate CoA-transferase subunit A</fullName>
    </submittedName>
</protein>
<dbReference type="Proteomes" id="UP000199137">
    <property type="component" value="Unassembled WGS sequence"/>
</dbReference>
<evidence type="ECO:0000256" key="1">
    <source>
        <dbReference type="ARBA" id="ARBA00007047"/>
    </source>
</evidence>
<dbReference type="PANTHER" id="PTHR43293:SF3">
    <property type="entry name" value="CHOLESTEROL RING-CLEAVING HYDROLASE IPDB SUBUNIT"/>
    <property type="match status" value="1"/>
</dbReference>
<dbReference type="EMBL" id="JAAGNC010000127">
    <property type="protein sequence ID" value="NEC58834.1"/>
    <property type="molecule type" value="Genomic_DNA"/>
</dbReference>
<dbReference type="STRING" id="112413.SAMN05421854_103545"/>
<sequence length="290" mass="31855">MGGKSMTLDGVTEYVRSGMTVGIGGWGSRRKPMAMVRELLRSDVEDLTLVTFGGPEVGLLCAAGKVRRVIYGFVSLDTIPLDPHFRAAREGGRVETTEYDEGMFVAALRAGANRLSFLPTRAGLESDVLLMNPELKTVASPYDDDVYVAVPAVRPDVSLLHLNRSDTLGNGQFLGPDPYFDDLFAMASGKTLLSVEKIVDTEDLTAAERSTSLLISRMFVNGVIEAPNGAHFTSCDPDYGRDEAFQRHYAQSAQDEESWQRFRETFLAGDEASYHEAVRAFHRATEKETA</sequence>
<reference evidence="2 5" key="2">
    <citation type="submission" date="2020-01" db="EMBL/GenBank/DDBJ databases">
        <title>Insect and environment-associated Actinomycetes.</title>
        <authorList>
            <person name="Currrie C."/>
            <person name="Chevrette M."/>
            <person name="Carlson C."/>
            <person name="Stubbendieck R."/>
            <person name="Wendt-Pienkowski E."/>
        </authorList>
    </citation>
    <scope>NUCLEOTIDE SEQUENCE [LARGE SCALE GENOMIC DNA]</scope>
    <source>
        <strain evidence="2 5">SID8386</strain>
    </source>
</reference>
<evidence type="ECO:0000313" key="3">
    <source>
        <dbReference type="EMBL" id="SFO95246.1"/>
    </source>
</evidence>
<dbReference type="EMBL" id="FOWC01000003">
    <property type="protein sequence ID" value="SFO95246.1"/>
    <property type="molecule type" value="Genomic_DNA"/>
</dbReference>
<dbReference type="Gene3D" id="3.30.30.40">
    <property type="match status" value="1"/>
</dbReference>
<accession>A0A1I5LEH3</accession>
<organism evidence="3 4">
    <name type="scientific">Amycolatopsis rubida</name>
    <dbReference type="NCBI Taxonomy" id="112413"/>
    <lineage>
        <taxon>Bacteria</taxon>
        <taxon>Bacillati</taxon>
        <taxon>Actinomycetota</taxon>
        <taxon>Actinomycetes</taxon>
        <taxon>Pseudonocardiales</taxon>
        <taxon>Pseudonocardiaceae</taxon>
        <taxon>Amycolatopsis</taxon>
    </lineage>
</organism>
<evidence type="ECO:0000313" key="4">
    <source>
        <dbReference type="Proteomes" id="UP000199137"/>
    </source>
</evidence>
<keyword evidence="5" id="KW-1185">Reference proteome</keyword>
<dbReference type="InterPro" id="IPR037171">
    <property type="entry name" value="NagB/RpiA_transferase-like"/>
</dbReference>
<dbReference type="Pfam" id="PF01144">
    <property type="entry name" value="CoA_trans"/>
    <property type="match status" value="1"/>
</dbReference>
<dbReference type="Gene3D" id="3.40.1080.10">
    <property type="entry name" value="Glutaconate Coenzyme A-transferase"/>
    <property type="match status" value="1"/>
</dbReference>
<dbReference type="SMART" id="SM00882">
    <property type="entry name" value="CoA_trans"/>
    <property type="match status" value="1"/>
</dbReference>
<evidence type="ECO:0000313" key="2">
    <source>
        <dbReference type="EMBL" id="NEC58834.1"/>
    </source>
</evidence>
<gene>
    <name evidence="2" type="ORF">G3I59_25360</name>
    <name evidence="3" type="ORF">SAMN05421854_103545</name>
</gene>
<dbReference type="InterPro" id="IPR004165">
    <property type="entry name" value="CoA_trans_fam_I"/>
</dbReference>